<dbReference type="PANTHER" id="PTHR24347">
    <property type="entry name" value="SERINE/THREONINE-PROTEIN KINASE"/>
    <property type="match status" value="1"/>
</dbReference>
<evidence type="ECO:0000256" key="4">
    <source>
        <dbReference type="ARBA" id="ARBA00012430"/>
    </source>
</evidence>
<evidence type="ECO:0000256" key="1">
    <source>
        <dbReference type="ARBA" id="ARBA00004496"/>
    </source>
</evidence>
<dbReference type="PROSITE" id="PS00107">
    <property type="entry name" value="PROTEIN_KINASE_ATP"/>
    <property type="match status" value="1"/>
</dbReference>
<evidence type="ECO:0000256" key="16">
    <source>
        <dbReference type="SAM" id="MobiDB-lite"/>
    </source>
</evidence>
<keyword evidence="10 15" id="KW-0547">Nucleotide-binding</keyword>
<evidence type="ECO:0000256" key="15">
    <source>
        <dbReference type="PROSITE-ProRule" id="PRU10141"/>
    </source>
</evidence>
<dbReference type="CDD" id="cd14190">
    <property type="entry name" value="STKc_MLCK2"/>
    <property type="match status" value="1"/>
</dbReference>
<dbReference type="PROSITE" id="PS00108">
    <property type="entry name" value="PROTEIN_KINASE_ST"/>
    <property type="match status" value="1"/>
</dbReference>
<evidence type="ECO:0000256" key="6">
    <source>
        <dbReference type="ARBA" id="ARBA00022490"/>
    </source>
</evidence>
<evidence type="ECO:0000313" key="19">
    <source>
        <dbReference type="Proteomes" id="UP000694381"/>
    </source>
</evidence>
<keyword evidence="7" id="KW-0723">Serine/threonine-protein kinase</keyword>
<dbReference type="FunFam" id="1.10.510.10:FF:000135">
    <property type="entry name" value="Putative myosin light chain kinase 3"/>
    <property type="match status" value="1"/>
</dbReference>
<feature type="compositionally biased region" description="Basic and acidic residues" evidence="16">
    <location>
        <begin position="31"/>
        <end position="63"/>
    </location>
</feature>
<evidence type="ECO:0000256" key="3">
    <source>
        <dbReference type="ARBA" id="ARBA00011336"/>
    </source>
</evidence>
<evidence type="ECO:0000256" key="8">
    <source>
        <dbReference type="ARBA" id="ARBA00022553"/>
    </source>
</evidence>
<accession>A0A8C6QKE7</accession>
<protein>
    <recommendedName>
        <fullName evidence="5">Myosin light chain kinase 2, skeletal/cardiac muscle</fullName>
        <ecNumber evidence="4">2.7.11.18</ecNumber>
    </recommendedName>
</protein>
<evidence type="ECO:0000256" key="12">
    <source>
        <dbReference type="ARBA" id="ARBA00022840"/>
    </source>
</evidence>
<comment type="subunit">
    <text evidence="3">May interact with centrin.</text>
</comment>
<evidence type="ECO:0000256" key="2">
    <source>
        <dbReference type="ARBA" id="ARBA00006692"/>
    </source>
</evidence>
<dbReference type="InterPro" id="IPR042717">
    <property type="entry name" value="MLCK2_STKc"/>
</dbReference>
<keyword evidence="12 15" id="KW-0067">ATP-binding</keyword>
<dbReference type="SUPFAM" id="SSF56112">
    <property type="entry name" value="Protein kinase-like (PK-like)"/>
    <property type="match status" value="1"/>
</dbReference>
<feature type="binding site" evidence="15">
    <location>
        <position position="317"/>
    </location>
    <ligand>
        <name>ATP</name>
        <dbReference type="ChEBI" id="CHEBI:30616"/>
    </ligand>
</feature>
<dbReference type="InterPro" id="IPR008271">
    <property type="entry name" value="Ser/Thr_kinase_AS"/>
</dbReference>
<dbReference type="GO" id="GO:0005737">
    <property type="term" value="C:cytoplasm"/>
    <property type="evidence" value="ECO:0007669"/>
    <property type="project" value="UniProtKB-SubCell"/>
</dbReference>
<gene>
    <name evidence="18" type="primary">Mylk2</name>
</gene>
<dbReference type="InterPro" id="IPR017441">
    <property type="entry name" value="Protein_kinase_ATP_BS"/>
</dbReference>
<dbReference type="FunFam" id="3.30.200.20:FF:000359">
    <property type="entry name" value="myosin light chain kinase 2, skeletal/cardiac muscle"/>
    <property type="match status" value="1"/>
</dbReference>
<evidence type="ECO:0000256" key="9">
    <source>
        <dbReference type="ARBA" id="ARBA00022679"/>
    </source>
</evidence>
<keyword evidence="6" id="KW-0963">Cytoplasm</keyword>
<evidence type="ECO:0000259" key="17">
    <source>
        <dbReference type="PROSITE" id="PS50011"/>
    </source>
</evidence>
<feature type="region of interest" description="Disordered" evidence="16">
    <location>
        <begin position="203"/>
        <end position="223"/>
    </location>
</feature>
<dbReference type="Pfam" id="PF00069">
    <property type="entry name" value="Pkinase"/>
    <property type="match status" value="1"/>
</dbReference>
<feature type="domain" description="Protein kinase" evidence="17">
    <location>
        <begin position="284"/>
        <end position="539"/>
    </location>
</feature>
<dbReference type="Gene3D" id="3.30.200.20">
    <property type="entry name" value="Phosphorylase Kinase, domain 1"/>
    <property type="match status" value="1"/>
</dbReference>
<evidence type="ECO:0000256" key="14">
    <source>
        <dbReference type="ARBA" id="ARBA00045834"/>
    </source>
</evidence>
<dbReference type="InterPro" id="IPR011009">
    <property type="entry name" value="Kinase-like_dom_sf"/>
</dbReference>
<feature type="compositionally biased region" description="Polar residues" evidence="16">
    <location>
        <begin position="13"/>
        <end position="23"/>
    </location>
</feature>
<dbReference type="EC" id="2.7.11.18" evidence="4"/>
<evidence type="ECO:0000256" key="10">
    <source>
        <dbReference type="ARBA" id="ARBA00022741"/>
    </source>
</evidence>
<dbReference type="GO" id="GO:0005516">
    <property type="term" value="F:calmodulin binding"/>
    <property type="evidence" value="ECO:0007669"/>
    <property type="project" value="UniProtKB-KW"/>
</dbReference>
<reference evidence="18" key="1">
    <citation type="submission" date="2025-08" db="UniProtKB">
        <authorList>
            <consortium name="Ensembl"/>
        </authorList>
    </citation>
    <scope>IDENTIFICATION</scope>
</reference>
<dbReference type="GO" id="GO:0004687">
    <property type="term" value="F:myosin light chain kinase activity"/>
    <property type="evidence" value="ECO:0007669"/>
    <property type="project" value="UniProtKB-EC"/>
</dbReference>
<dbReference type="PROSITE" id="PS50011">
    <property type="entry name" value="PROTEIN_KINASE_DOM"/>
    <property type="match status" value="1"/>
</dbReference>
<feature type="compositionally biased region" description="Low complexity" evidence="16">
    <location>
        <begin position="86"/>
        <end position="105"/>
    </location>
</feature>
<evidence type="ECO:0000256" key="11">
    <source>
        <dbReference type="ARBA" id="ARBA00022777"/>
    </source>
</evidence>
<keyword evidence="8" id="KW-0597">Phosphoprotein</keyword>
<feature type="compositionally biased region" description="Basic and acidic residues" evidence="16">
    <location>
        <begin position="130"/>
        <end position="139"/>
    </location>
</feature>
<evidence type="ECO:0000256" key="5">
    <source>
        <dbReference type="ARBA" id="ARBA00019315"/>
    </source>
</evidence>
<proteinExistence type="inferred from homology"/>
<keyword evidence="13" id="KW-0112">Calmodulin-binding</keyword>
<evidence type="ECO:0000256" key="13">
    <source>
        <dbReference type="ARBA" id="ARBA00022860"/>
    </source>
</evidence>
<reference evidence="18" key="2">
    <citation type="submission" date="2025-09" db="UniProtKB">
        <authorList>
            <consortium name="Ensembl"/>
        </authorList>
    </citation>
    <scope>IDENTIFICATION</scope>
</reference>
<evidence type="ECO:0000256" key="7">
    <source>
        <dbReference type="ARBA" id="ARBA00022527"/>
    </source>
</evidence>
<keyword evidence="19" id="KW-1185">Reference proteome</keyword>
<feature type="region of interest" description="Disordered" evidence="16">
    <location>
        <begin position="1"/>
        <end position="148"/>
    </location>
</feature>
<dbReference type="Ensembl" id="ENSNGAT00000007810.1">
    <property type="protein sequence ID" value="ENSNGAP00000004723.1"/>
    <property type="gene ID" value="ENSNGAG00000006394.1"/>
</dbReference>
<dbReference type="GO" id="GO:0005524">
    <property type="term" value="F:ATP binding"/>
    <property type="evidence" value="ECO:0007669"/>
    <property type="project" value="UniProtKB-UniRule"/>
</dbReference>
<dbReference type="SMART" id="SM00220">
    <property type="entry name" value="S_TKc"/>
    <property type="match status" value="1"/>
</dbReference>
<comment type="function">
    <text evidence="14">Implicated in the level of global muscle contraction and cardiac function. Phosphorylates a specific serine in the N-terminus of a myosin light chain.</text>
</comment>
<sequence length="595" mass="64550">MATENGAVELGIQSLSTEQTPTGITDPRPPVTEKDPGALDPKKDTDPSSLKKDAKASAPEREGAPTLTSTNSQGTSGEDDRGGGPAESSAGPPAALPQPTTTAEASIQKPDAQKTPAGSQVSPEPMVGKKSAEAHEAGRRGSPAFLHSPSCPAIISCSEKTLATKPLSDATELIFEGMPVTCSPPDPGPSKAEGGTKNLAGNQKEATEKAPGQAGQAKVQGDTSQGIKFQAVPSESVEVGQALCLTAKEEDCFQILDDCPPPPAPFPHRIVELRTGNVNSEFSMNSKEALGGGKFGAVCTCTEKATGLKLAAKVIKKQTPKDKEMVMLEIEVMNQLNHRNLIQLYSAIETSHEIILFMEYIEGGELFERIVDEDYHLTEVDTMVFVRQICDGILFMHKMRVLHLDLKPENILCVNTTGHLVKIIDFGLARRYNPNEKLKVNFGTPEFLSPEVVNYDQISDKTDMWSLGVITYMLLSGLSPFLGDDDTETLNNVLSANWYFDEETFEAVSDEAKDFVSNLITKDQGARMSAEQCLAHPWLNNLAEKAKRCNRRLKSQILLKKYLMKRRWKKNFIAVSAANRFKKISSSGALMALGI</sequence>
<dbReference type="Gene3D" id="1.10.510.10">
    <property type="entry name" value="Transferase(Phosphotransferase) domain 1"/>
    <property type="match status" value="1"/>
</dbReference>
<dbReference type="AlphaFoldDB" id="A0A8C6QKE7"/>
<dbReference type="GeneTree" id="ENSGT00940000161489"/>
<comment type="similarity">
    <text evidence="2">Belongs to the protein kinase superfamily. CAMK Ser/Thr protein kinase family.</text>
</comment>
<dbReference type="Proteomes" id="UP000694381">
    <property type="component" value="Unassembled WGS sequence"/>
</dbReference>
<keyword evidence="11" id="KW-0418">Kinase</keyword>
<feature type="compositionally biased region" description="Polar residues" evidence="16">
    <location>
        <begin position="66"/>
        <end position="76"/>
    </location>
</feature>
<evidence type="ECO:0000313" key="18">
    <source>
        <dbReference type="Ensembl" id="ENSNGAP00000004723.1"/>
    </source>
</evidence>
<dbReference type="InterPro" id="IPR000719">
    <property type="entry name" value="Prot_kinase_dom"/>
</dbReference>
<name>A0A8C6QKE7_NANGA</name>
<keyword evidence="9" id="KW-0808">Transferase</keyword>
<comment type="subcellular location">
    <subcellularLocation>
        <location evidence="1">Cytoplasm</location>
    </subcellularLocation>
</comment>
<organism evidence="18 19">
    <name type="scientific">Nannospalax galili</name>
    <name type="common">Northern Israeli blind subterranean mole rat</name>
    <name type="synonym">Spalax galili</name>
    <dbReference type="NCBI Taxonomy" id="1026970"/>
    <lineage>
        <taxon>Eukaryota</taxon>
        <taxon>Metazoa</taxon>
        <taxon>Chordata</taxon>
        <taxon>Craniata</taxon>
        <taxon>Vertebrata</taxon>
        <taxon>Euteleostomi</taxon>
        <taxon>Mammalia</taxon>
        <taxon>Eutheria</taxon>
        <taxon>Euarchontoglires</taxon>
        <taxon>Glires</taxon>
        <taxon>Rodentia</taxon>
        <taxon>Myomorpha</taxon>
        <taxon>Muroidea</taxon>
        <taxon>Spalacidae</taxon>
        <taxon>Spalacinae</taxon>
        <taxon>Nannospalax</taxon>
    </lineage>
</organism>